<keyword evidence="27" id="KW-1185">Reference proteome</keyword>
<dbReference type="GO" id="GO:0005524">
    <property type="term" value="F:ATP binding"/>
    <property type="evidence" value="ECO:0007669"/>
    <property type="project" value="UniProtKB-KW"/>
</dbReference>
<dbReference type="Gene3D" id="1.10.287.130">
    <property type="match status" value="1"/>
</dbReference>
<dbReference type="CDD" id="cd06225">
    <property type="entry name" value="HAMP"/>
    <property type="match status" value="1"/>
</dbReference>
<keyword evidence="9 23" id="KW-0812">Transmembrane</keyword>
<comment type="catalytic activity">
    <reaction evidence="1">
        <text>ATP + protein L-histidine = ADP + protein N-phospho-L-histidine.</text>
        <dbReference type="EC" id="2.7.13.3"/>
    </reaction>
</comment>
<keyword evidence="7" id="KW-0597">Phosphoprotein</keyword>
<dbReference type="Pfam" id="PF02518">
    <property type="entry name" value="HATPase_c"/>
    <property type="match status" value="1"/>
</dbReference>
<keyword evidence="10" id="KW-0547">Nucleotide-binding</keyword>
<dbReference type="Proteomes" id="UP000553888">
    <property type="component" value="Unassembled WGS sequence"/>
</dbReference>
<comment type="cofactor">
    <cofactor evidence="2">
        <name>Mn(2+)</name>
        <dbReference type="ChEBI" id="CHEBI:29035"/>
    </cofactor>
</comment>
<evidence type="ECO:0000259" key="24">
    <source>
        <dbReference type="PROSITE" id="PS50109"/>
    </source>
</evidence>
<dbReference type="PROSITE" id="PS50885">
    <property type="entry name" value="HAMP"/>
    <property type="match status" value="1"/>
</dbReference>
<keyword evidence="18" id="KW-0346">Stress response</keyword>
<dbReference type="InterPro" id="IPR003594">
    <property type="entry name" value="HATPase_dom"/>
</dbReference>
<organism evidence="26 27">
    <name type="scientific">Schumannella luteola</name>
    <dbReference type="NCBI Taxonomy" id="472059"/>
    <lineage>
        <taxon>Bacteria</taxon>
        <taxon>Bacillati</taxon>
        <taxon>Actinomycetota</taxon>
        <taxon>Actinomycetes</taxon>
        <taxon>Micrococcales</taxon>
        <taxon>Microbacteriaceae</taxon>
        <taxon>Schumannella</taxon>
    </lineage>
</organism>
<evidence type="ECO:0000256" key="10">
    <source>
        <dbReference type="ARBA" id="ARBA00022741"/>
    </source>
</evidence>
<keyword evidence="16 23" id="KW-1133">Transmembrane helix</keyword>
<keyword evidence="15" id="KW-0904">Protein phosphatase</keyword>
<feature type="domain" description="HAMP" evidence="25">
    <location>
        <begin position="192"/>
        <end position="245"/>
    </location>
</feature>
<dbReference type="GO" id="GO:0000155">
    <property type="term" value="F:phosphorelay sensor kinase activity"/>
    <property type="evidence" value="ECO:0007669"/>
    <property type="project" value="InterPro"/>
</dbReference>
<dbReference type="EMBL" id="JACBZY010000001">
    <property type="protein sequence ID" value="NYH00741.1"/>
    <property type="molecule type" value="Genomic_DNA"/>
</dbReference>
<evidence type="ECO:0000256" key="6">
    <source>
        <dbReference type="ARBA" id="ARBA00022475"/>
    </source>
</evidence>
<evidence type="ECO:0000256" key="19">
    <source>
        <dbReference type="ARBA" id="ARBA00023026"/>
    </source>
</evidence>
<keyword evidence="23" id="KW-0472">Membrane</keyword>
<dbReference type="Gene3D" id="6.10.340.10">
    <property type="match status" value="1"/>
</dbReference>
<dbReference type="Gene3D" id="3.30.565.10">
    <property type="entry name" value="Histidine kinase-like ATPase, C-terminal domain"/>
    <property type="match status" value="1"/>
</dbReference>
<evidence type="ECO:0000256" key="4">
    <source>
        <dbReference type="ARBA" id="ARBA00004651"/>
    </source>
</evidence>
<dbReference type="SUPFAM" id="SSF103190">
    <property type="entry name" value="Sensory domain-like"/>
    <property type="match status" value="1"/>
</dbReference>
<dbReference type="InterPro" id="IPR036890">
    <property type="entry name" value="HATPase_C_sf"/>
</dbReference>
<evidence type="ECO:0000256" key="14">
    <source>
        <dbReference type="ARBA" id="ARBA00022842"/>
    </source>
</evidence>
<evidence type="ECO:0000256" key="3">
    <source>
        <dbReference type="ARBA" id="ARBA00001946"/>
    </source>
</evidence>
<evidence type="ECO:0000256" key="21">
    <source>
        <dbReference type="ARBA" id="ARBA00040454"/>
    </source>
</evidence>
<evidence type="ECO:0000256" key="8">
    <source>
        <dbReference type="ARBA" id="ARBA00022679"/>
    </source>
</evidence>
<evidence type="ECO:0000256" key="17">
    <source>
        <dbReference type="ARBA" id="ARBA00023012"/>
    </source>
</evidence>
<dbReference type="SUPFAM" id="SSF158472">
    <property type="entry name" value="HAMP domain-like"/>
    <property type="match status" value="1"/>
</dbReference>
<evidence type="ECO:0000256" key="13">
    <source>
        <dbReference type="ARBA" id="ARBA00022840"/>
    </source>
</evidence>
<dbReference type="SMART" id="SM00304">
    <property type="entry name" value="HAMP"/>
    <property type="match status" value="1"/>
</dbReference>
<evidence type="ECO:0000256" key="5">
    <source>
        <dbReference type="ARBA" id="ARBA00012438"/>
    </source>
</evidence>
<reference evidence="26 27" key="1">
    <citation type="submission" date="2020-07" db="EMBL/GenBank/DDBJ databases">
        <title>Sequencing the genomes of 1000 actinobacteria strains.</title>
        <authorList>
            <person name="Klenk H.-P."/>
        </authorList>
    </citation>
    <scope>NUCLEOTIDE SEQUENCE [LARGE SCALE GENOMIC DNA]</scope>
    <source>
        <strain evidence="26 27">DSM 23141</strain>
    </source>
</reference>
<accession>A0A852YHI3</accession>
<dbReference type="AlphaFoldDB" id="A0A852YHI3"/>
<dbReference type="PANTHER" id="PTHR44936">
    <property type="entry name" value="SENSOR PROTEIN CREC"/>
    <property type="match status" value="1"/>
</dbReference>
<keyword evidence="13" id="KW-0067">ATP-binding</keyword>
<evidence type="ECO:0000256" key="23">
    <source>
        <dbReference type="SAM" id="Phobius"/>
    </source>
</evidence>
<evidence type="ECO:0000256" key="22">
    <source>
        <dbReference type="ARBA" id="ARBA00041776"/>
    </source>
</evidence>
<dbReference type="Pfam" id="PF00512">
    <property type="entry name" value="HisKA"/>
    <property type="match status" value="1"/>
</dbReference>
<keyword evidence="17" id="KW-0902">Two-component regulatory system</keyword>
<dbReference type="RefSeq" id="WP_179569740.1">
    <property type="nucleotide sequence ID" value="NZ_JACBZY010000001.1"/>
</dbReference>
<keyword evidence="8" id="KW-0808">Transferase</keyword>
<dbReference type="InterPro" id="IPR003660">
    <property type="entry name" value="HAMP_dom"/>
</dbReference>
<evidence type="ECO:0000256" key="20">
    <source>
        <dbReference type="ARBA" id="ARBA00023211"/>
    </source>
</evidence>
<keyword evidence="20" id="KW-0464">Manganese</keyword>
<dbReference type="SMART" id="SM00388">
    <property type="entry name" value="HisKA"/>
    <property type="match status" value="1"/>
</dbReference>
<dbReference type="InterPro" id="IPR005467">
    <property type="entry name" value="His_kinase_dom"/>
</dbReference>
<keyword evidence="14" id="KW-0460">Magnesium</keyword>
<dbReference type="SUPFAM" id="SSF55874">
    <property type="entry name" value="ATPase domain of HSP90 chaperone/DNA topoisomerase II/histidine kinase"/>
    <property type="match status" value="1"/>
</dbReference>
<dbReference type="GO" id="GO:0004721">
    <property type="term" value="F:phosphoprotein phosphatase activity"/>
    <property type="evidence" value="ECO:0007669"/>
    <property type="project" value="UniProtKB-KW"/>
</dbReference>
<evidence type="ECO:0000256" key="2">
    <source>
        <dbReference type="ARBA" id="ARBA00001936"/>
    </source>
</evidence>
<keyword evidence="11 26" id="KW-0418">Kinase</keyword>
<dbReference type="InterPro" id="IPR050980">
    <property type="entry name" value="2C_sensor_his_kinase"/>
</dbReference>
<evidence type="ECO:0000313" key="26">
    <source>
        <dbReference type="EMBL" id="NYH00741.1"/>
    </source>
</evidence>
<name>A0A852YHI3_9MICO</name>
<evidence type="ECO:0000313" key="27">
    <source>
        <dbReference type="Proteomes" id="UP000553888"/>
    </source>
</evidence>
<dbReference type="InterPro" id="IPR003661">
    <property type="entry name" value="HisK_dim/P_dom"/>
</dbReference>
<dbReference type="GO" id="GO:0005886">
    <property type="term" value="C:plasma membrane"/>
    <property type="evidence" value="ECO:0007669"/>
    <property type="project" value="UniProtKB-SubCell"/>
</dbReference>
<feature type="transmembrane region" description="Helical" evidence="23">
    <location>
        <begin position="169"/>
        <end position="190"/>
    </location>
</feature>
<dbReference type="CDD" id="cd00075">
    <property type="entry name" value="HATPase"/>
    <property type="match status" value="1"/>
</dbReference>
<comment type="cofactor">
    <cofactor evidence="3">
        <name>Mg(2+)</name>
        <dbReference type="ChEBI" id="CHEBI:18420"/>
    </cofactor>
</comment>
<evidence type="ECO:0000256" key="16">
    <source>
        <dbReference type="ARBA" id="ARBA00022989"/>
    </source>
</evidence>
<dbReference type="Pfam" id="PF00672">
    <property type="entry name" value="HAMP"/>
    <property type="match status" value="1"/>
</dbReference>
<keyword evidence="19" id="KW-0843">Virulence</keyword>
<dbReference type="Gene3D" id="3.30.450.20">
    <property type="entry name" value="PAS domain"/>
    <property type="match status" value="1"/>
</dbReference>
<dbReference type="PROSITE" id="PS50109">
    <property type="entry name" value="HIS_KIN"/>
    <property type="match status" value="1"/>
</dbReference>
<evidence type="ECO:0000256" key="1">
    <source>
        <dbReference type="ARBA" id="ARBA00000085"/>
    </source>
</evidence>
<dbReference type="PANTHER" id="PTHR44936:SF9">
    <property type="entry name" value="SENSOR PROTEIN CREC"/>
    <property type="match status" value="1"/>
</dbReference>
<evidence type="ECO:0000259" key="25">
    <source>
        <dbReference type="PROSITE" id="PS50885"/>
    </source>
</evidence>
<dbReference type="InterPro" id="IPR036097">
    <property type="entry name" value="HisK_dim/P_sf"/>
</dbReference>
<gene>
    <name evidence="26" type="ORF">BJ979_003366</name>
</gene>
<dbReference type="SUPFAM" id="SSF47384">
    <property type="entry name" value="Homodimeric domain of signal transducing histidine kinase"/>
    <property type="match status" value="1"/>
</dbReference>
<dbReference type="SMART" id="SM00387">
    <property type="entry name" value="HATPase_c"/>
    <property type="match status" value="1"/>
</dbReference>
<keyword evidence="12" id="KW-0378">Hydrolase</keyword>
<evidence type="ECO:0000256" key="7">
    <source>
        <dbReference type="ARBA" id="ARBA00022553"/>
    </source>
</evidence>
<protein>
    <recommendedName>
        <fullName evidence="21">Signal transduction histidine-protein kinase/phosphatase MprB</fullName>
        <ecNumber evidence="5">2.7.13.3</ecNumber>
    </recommendedName>
    <alternativeName>
        <fullName evidence="22">Mycobacterial persistence regulator B</fullName>
    </alternativeName>
</protein>
<sequence>MIRRILAALLAVVVIALLVQDIPLASYLRETEEARLTTALERDAFVLAGRSSDALDGDSDDTASLAAVRTLAKKYAADSGARLVIVDADGVAVATSDEGDAAVGESYGSRPEFRTALGGSPTSGERSSQTLGGELLFAAVPVLSGDTTVGAVRVSYDDRQVTEATSSKIWSLALVGLTTLLLAAVIGFILSRSITRRLRLLRDATERFARGDRAVRADVDSGAPELRSLAGSFNTMAERIDDLIAQQRSFAGDASHQLRSPLTAVRLRLEHARELVGVDPDGAAQRLDVAEAELDRLDELIEGLLVLSRAEDAAPVETVDATAVARERVEAWQALAEERASTIELHAAAEAMLISAVPTAFEQVLDNLIDNALRAGGPGTRIRISLAAAPDDADAVDLHVVDNGPGMTADQRARAFDRFWRGRNDDLGSGLGLAIVARLVRASGGEATLLDAVGEDLGVDARVRWRRP</sequence>
<comment type="subcellular location">
    <subcellularLocation>
        <location evidence="4">Cell membrane</location>
        <topology evidence="4">Multi-pass membrane protein</topology>
    </subcellularLocation>
</comment>
<evidence type="ECO:0000256" key="18">
    <source>
        <dbReference type="ARBA" id="ARBA00023016"/>
    </source>
</evidence>
<comment type="caution">
    <text evidence="26">The sequence shown here is derived from an EMBL/GenBank/DDBJ whole genome shotgun (WGS) entry which is preliminary data.</text>
</comment>
<keyword evidence="6" id="KW-1003">Cell membrane</keyword>
<feature type="domain" description="Histidine kinase" evidence="24">
    <location>
        <begin position="253"/>
        <end position="468"/>
    </location>
</feature>
<evidence type="ECO:0000256" key="12">
    <source>
        <dbReference type="ARBA" id="ARBA00022801"/>
    </source>
</evidence>
<evidence type="ECO:0000256" key="9">
    <source>
        <dbReference type="ARBA" id="ARBA00022692"/>
    </source>
</evidence>
<dbReference type="CDD" id="cd00082">
    <property type="entry name" value="HisKA"/>
    <property type="match status" value="1"/>
</dbReference>
<proteinExistence type="predicted"/>
<dbReference type="InterPro" id="IPR029151">
    <property type="entry name" value="Sensor-like_sf"/>
</dbReference>
<dbReference type="EC" id="2.7.13.3" evidence="5"/>
<dbReference type="PRINTS" id="PR00344">
    <property type="entry name" value="BCTRLSENSOR"/>
</dbReference>
<evidence type="ECO:0000256" key="11">
    <source>
        <dbReference type="ARBA" id="ARBA00022777"/>
    </source>
</evidence>
<dbReference type="InterPro" id="IPR004358">
    <property type="entry name" value="Sig_transdc_His_kin-like_C"/>
</dbReference>
<evidence type="ECO:0000256" key="15">
    <source>
        <dbReference type="ARBA" id="ARBA00022912"/>
    </source>
</evidence>